<reference evidence="3 4" key="1">
    <citation type="submission" date="2020-04" db="EMBL/GenBank/DDBJ databases">
        <title>Perkinsus olseni comparative genomics.</title>
        <authorList>
            <person name="Bogema D.R."/>
        </authorList>
    </citation>
    <scope>NUCLEOTIDE SEQUENCE [LARGE SCALE GENOMIC DNA]</scope>
    <source>
        <strain evidence="3">00978-12</strain>
    </source>
</reference>
<evidence type="ECO:0000313" key="3">
    <source>
        <dbReference type="EMBL" id="KAF4688595.1"/>
    </source>
</evidence>
<dbReference type="PANTHER" id="PTHR10857:SF106">
    <property type="entry name" value="C2 DOMAIN-CONTAINING PROTEIN"/>
    <property type="match status" value="1"/>
</dbReference>
<dbReference type="InterPro" id="IPR010734">
    <property type="entry name" value="Copine_C"/>
</dbReference>
<protein>
    <recommendedName>
        <fullName evidence="2">Copine C-terminal domain-containing protein</fullName>
    </recommendedName>
</protein>
<evidence type="ECO:0000259" key="2">
    <source>
        <dbReference type="Pfam" id="PF07002"/>
    </source>
</evidence>
<dbReference type="EMBL" id="JABANP010000147">
    <property type="protein sequence ID" value="KAF4688595.1"/>
    <property type="molecule type" value="Genomic_DNA"/>
</dbReference>
<feature type="region of interest" description="Disordered" evidence="1">
    <location>
        <begin position="1"/>
        <end position="20"/>
    </location>
</feature>
<accession>A0A7J6NXM5</accession>
<dbReference type="GO" id="GO:0005886">
    <property type="term" value="C:plasma membrane"/>
    <property type="evidence" value="ECO:0007669"/>
    <property type="project" value="TreeGrafter"/>
</dbReference>
<dbReference type="GO" id="GO:0071277">
    <property type="term" value="P:cellular response to calcium ion"/>
    <property type="evidence" value="ECO:0007669"/>
    <property type="project" value="TreeGrafter"/>
</dbReference>
<evidence type="ECO:0000313" key="4">
    <source>
        <dbReference type="Proteomes" id="UP000541610"/>
    </source>
</evidence>
<dbReference type="PANTHER" id="PTHR10857">
    <property type="entry name" value="COPINE"/>
    <property type="match status" value="1"/>
</dbReference>
<organism evidence="3 4">
    <name type="scientific">Perkinsus olseni</name>
    <name type="common">Perkinsus atlanticus</name>
    <dbReference type="NCBI Taxonomy" id="32597"/>
    <lineage>
        <taxon>Eukaryota</taxon>
        <taxon>Sar</taxon>
        <taxon>Alveolata</taxon>
        <taxon>Perkinsozoa</taxon>
        <taxon>Perkinsea</taxon>
        <taxon>Perkinsida</taxon>
        <taxon>Perkinsidae</taxon>
        <taxon>Perkinsus</taxon>
    </lineage>
</organism>
<dbReference type="GO" id="GO:0005544">
    <property type="term" value="F:calcium-dependent phospholipid binding"/>
    <property type="evidence" value="ECO:0007669"/>
    <property type="project" value="InterPro"/>
</dbReference>
<dbReference type="Pfam" id="PF07002">
    <property type="entry name" value="Copine"/>
    <property type="match status" value="2"/>
</dbReference>
<feature type="compositionally biased region" description="Basic residues" evidence="1">
    <location>
        <begin position="1"/>
        <end position="10"/>
    </location>
</feature>
<evidence type="ECO:0000256" key="1">
    <source>
        <dbReference type="SAM" id="MobiDB-lite"/>
    </source>
</evidence>
<gene>
    <name evidence="3" type="ORF">FOZ60_002587</name>
</gene>
<dbReference type="Proteomes" id="UP000541610">
    <property type="component" value="Unassembled WGS sequence"/>
</dbReference>
<dbReference type="AlphaFoldDB" id="A0A7J6NXM5"/>
<dbReference type="InterPro" id="IPR045052">
    <property type="entry name" value="Copine"/>
</dbReference>
<proteinExistence type="predicted"/>
<name>A0A7J6NXM5_PEROL</name>
<sequence length="448" mass="49967">MSPSTRRNRPRSSLNTSNMPNIIQHHAGESVVVPIYKSEVHTRTLNPQWSPFELSMHQLCRGDENRDIHLEVTNILIISSNDLRSYDRNCFSLNGNFFDPEVHGIDGIVEVYRRSLQVTYLHGPTKLNEVIRVCRQWSAEFSIHASGEVDEKGVGVGDGDFTQMDVLDSDDAVLVSSRDGTSMDRDIVQFVPFDEFKGKSNRELAIATLEEIPREVVNYFQKRGIQPMKPKADHQVMGGHHHSTAGFRVTKASPKKHRGGYEDQVIHNAVEEHKQMQAFKNRAAANIAASSRHERDQEAFQLPTFMKDIQDAMIDNLTWQGYREDDVMMTALYSFPPRVMHDVCLELVNYWYGSTDPQIRRVLSDGIPSPDPMYVIDVLSYGVSTIGGPFQAELSNQSSQRTSTPLLSNLGGSTALLAGSAAQIASVGHMLSEANSSSSSSSSHQVCT</sequence>
<dbReference type="OrthoDB" id="308084at2759"/>
<comment type="caution">
    <text evidence="3">The sequence shown here is derived from an EMBL/GenBank/DDBJ whole genome shotgun (WGS) entry which is preliminary data.</text>
</comment>
<feature type="domain" description="Copine C-terminal" evidence="2">
    <location>
        <begin position="89"/>
        <end position="139"/>
    </location>
</feature>
<feature type="domain" description="Copine C-terminal" evidence="2">
    <location>
        <begin position="154"/>
        <end position="227"/>
    </location>
</feature>